<feature type="compositionally biased region" description="Acidic residues" evidence="2">
    <location>
        <begin position="113"/>
        <end position="123"/>
    </location>
</feature>
<evidence type="ECO:0000313" key="5">
    <source>
        <dbReference type="Proteomes" id="UP001055868"/>
    </source>
</evidence>
<keyword evidence="5" id="KW-1185">Reference proteome</keyword>
<protein>
    <submittedName>
        <fullName evidence="4">Monovalent cation/H(+) antiporter subunit G</fullName>
    </submittedName>
</protein>
<sequence>MSAMDVIGLGLIALGALFALVASIGLERFSDVLRRMHAVSKPQTVGLLLVLAGTALIAGSWTIAGSMLLVMLAQMATVTVSSTMVGRAAFRRGFVSGSAYTIDELTPRLAATFDEDDDEDGFVDETQGPHLGEEEHPERFPENVVGGAHEHADLSNLSNWDEPEDESGPTSLDLDIDLEDETEKELEDVVERRGRNEDGI</sequence>
<feature type="transmembrane region" description="Helical" evidence="3">
    <location>
        <begin position="47"/>
        <end position="73"/>
    </location>
</feature>
<dbReference type="Pfam" id="PF03334">
    <property type="entry name" value="PhaG_MnhG_YufB"/>
    <property type="match status" value="1"/>
</dbReference>
<feature type="compositionally biased region" description="Acidic residues" evidence="2">
    <location>
        <begin position="174"/>
        <end position="186"/>
    </location>
</feature>
<reference evidence="4" key="1">
    <citation type="submission" date="2022-05" db="EMBL/GenBank/DDBJ databases">
        <title>Genomic analysis of Brachybacterium sp. CBA3104.</title>
        <authorList>
            <person name="Roh S.W."/>
            <person name="Kim Y.B."/>
            <person name="Kim Y."/>
        </authorList>
    </citation>
    <scope>NUCLEOTIDE SEQUENCE</scope>
    <source>
        <strain evidence="4">CBA3104</strain>
    </source>
</reference>
<keyword evidence="3" id="KW-0472">Membrane</keyword>
<dbReference type="Proteomes" id="UP001055868">
    <property type="component" value="Chromosome"/>
</dbReference>
<dbReference type="PANTHER" id="PTHR34703">
    <property type="entry name" value="ANTIPORTER SUBUNIT MNHG2-RELATED"/>
    <property type="match status" value="1"/>
</dbReference>
<dbReference type="InterPro" id="IPR005133">
    <property type="entry name" value="PhaG_MnhG_YufB"/>
</dbReference>
<evidence type="ECO:0000256" key="1">
    <source>
        <dbReference type="ARBA" id="ARBA00008404"/>
    </source>
</evidence>
<feature type="region of interest" description="Disordered" evidence="2">
    <location>
        <begin position="113"/>
        <end position="200"/>
    </location>
</feature>
<evidence type="ECO:0000313" key="4">
    <source>
        <dbReference type="EMBL" id="UQN31527.1"/>
    </source>
</evidence>
<name>A0ABY4NAG5_9MICO</name>
<comment type="similarity">
    <text evidence="1">Belongs to the CPA3 antiporters (TC 2.A.63) subunit G family.</text>
</comment>
<dbReference type="NCBIfam" id="TIGR01300">
    <property type="entry name" value="CPA3_mnhG_phaG"/>
    <property type="match status" value="1"/>
</dbReference>
<keyword evidence="3" id="KW-0812">Transmembrane</keyword>
<feature type="transmembrane region" description="Helical" evidence="3">
    <location>
        <begin position="6"/>
        <end position="26"/>
    </location>
</feature>
<dbReference type="PANTHER" id="PTHR34703:SF1">
    <property type="entry name" value="ANTIPORTER SUBUNIT MNHG2-RELATED"/>
    <property type="match status" value="1"/>
</dbReference>
<accession>A0ABY4NAG5</accession>
<organism evidence="4 5">
    <name type="scientific">Brachybacterium kimchii</name>
    <dbReference type="NCBI Taxonomy" id="2942909"/>
    <lineage>
        <taxon>Bacteria</taxon>
        <taxon>Bacillati</taxon>
        <taxon>Actinomycetota</taxon>
        <taxon>Actinomycetes</taxon>
        <taxon>Micrococcales</taxon>
        <taxon>Dermabacteraceae</taxon>
        <taxon>Brachybacterium</taxon>
    </lineage>
</organism>
<dbReference type="RefSeq" id="WP_249480935.1">
    <property type="nucleotide sequence ID" value="NZ_CP097218.1"/>
</dbReference>
<proteinExistence type="inferred from homology"/>
<keyword evidence="3" id="KW-1133">Transmembrane helix</keyword>
<feature type="compositionally biased region" description="Basic and acidic residues" evidence="2">
    <location>
        <begin position="131"/>
        <end position="141"/>
    </location>
</feature>
<gene>
    <name evidence="4" type="primary">mnhG</name>
    <name evidence="4" type="ORF">M4486_09735</name>
</gene>
<evidence type="ECO:0000256" key="3">
    <source>
        <dbReference type="SAM" id="Phobius"/>
    </source>
</evidence>
<feature type="compositionally biased region" description="Basic and acidic residues" evidence="2">
    <location>
        <begin position="187"/>
        <end position="200"/>
    </location>
</feature>
<evidence type="ECO:0000256" key="2">
    <source>
        <dbReference type="SAM" id="MobiDB-lite"/>
    </source>
</evidence>
<dbReference type="EMBL" id="CP097218">
    <property type="protein sequence ID" value="UQN31527.1"/>
    <property type="molecule type" value="Genomic_DNA"/>
</dbReference>